<dbReference type="AlphaFoldDB" id="A0A6G7VFZ8"/>
<dbReference type="SUPFAM" id="SSF53448">
    <property type="entry name" value="Nucleotide-diphospho-sugar transferases"/>
    <property type="match status" value="1"/>
</dbReference>
<feature type="domain" description="Nucleotidyl transferase" evidence="5">
    <location>
        <begin position="7"/>
        <end position="75"/>
    </location>
</feature>
<dbReference type="PANTHER" id="PTHR43523">
    <property type="entry name" value="GLUCOSE-1-PHOSPHATE ADENYLYLTRANSFERASE-RELATED"/>
    <property type="match status" value="1"/>
</dbReference>
<reference evidence="7" key="1">
    <citation type="submission" date="2020-01" db="EMBL/GenBank/DDBJ databases">
        <title>Caldichromatium gen. nov., sp. nov., a thermophilic purple sulfur bacterium member of the family Chromatiaceae isolated from Nakabusa hot spring, Japan.</title>
        <authorList>
            <person name="Saini M.K."/>
            <person name="Hanada S."/>
            <person name="Tank M."/>
        </authorList>
    </citation>
    <scope>NUCLEOTIDE SEQUENCE [LARGE SCALE GENOMIC DNA]</scope>
    <source>
        <strain evidence="7">No.7</strain>
    </source>
</reference>
<sequence>MPSNTLTLILAYDRGQGLEALTRERTKAAVPFGSKYRVIDFVLTNCLHSRLRQILVLTQYKSHSLQKHLRDGWSIFIDKKHMLLKLSELS</sequence>
<dbReference type="Gene3D" id="3.90.550.10">
    <property type="entry name" value="Spore Coat Polysaccharide Biosynthesis Protein SpsA, Chain A"/>
    <property type="match status" value="1"/>
</dbReference>
<gene>
    <name evidence="6" type="ORF">GWK36_14500</name>
</gene>
<proteinExistence type="inferred from homology"/>
<accession>A0A6G7VFZ8</accession>
<keyword evidence="7" id="KW-1185">Reference proteome</keyword>
<name>A0A6G7VFZ8_9GAMM</name>
<evidence type="ECO:0000256" key="3">
    <source>
        <dbReference type="ARBA" id="ARBA00022695"/>
    </source>
</evidence>
<protein>
    <recommendedName>
        <fullName evidence="5">Nucleotidyl transferase domain-containing protein</fullName>
    </recommendedName>
</protein>
<dbReference type="EMBL" id="CP048029">
    <property type="protein sequence ID" value="QIK39003.1"/>
    <property type="molecule type" value="Genomic_DNA"/>
</dbReference>
<dbReference type="KEGG" id="cjap:GWK36_14500"/>
<evidence type="ECO:0000256" key="1">
    <source>
        <dbReference type="ARBA" id="ARBA00010443"/>
    </source>
</evidence>
<evidence type="ECO:0000259" key="5">
    <source>
        <dbReference type="Pfam" id="PF00483"/>
    </source>
</evidence>
<dbReference type="InterPro" id="IPR011831">
    <property type="entry name" value="ADP-Glc_PPase"/>
</dbReference>
<dbReference type="InterPro" id="IPR005835">
    <property type="entry name" value="NTP_transferase_dom"/>
</dbReference>
<dbReference type="GO" id="GO:0005978">
    <property type="term" value="P:glycogen biosynthetic process"/>
    <property type="evidence" value="ECO:0007669"/>
    <property type="project" value="UniProtKB-KW"/>
</dbReference>
<evidence type="ECO:0000256" key="2">
    <source>
        <dbReference type="ARBA" id="ARBA00022679"/>
    </source>
</evidence>
<dbReference type="InterPro" id="IPR029044">
    <property type="entry name" value="Nucleotide-diphossugar_trans"/>
</dbReference>
<evidence type="ECO:0000313" key="6">
    <source>
        <dbReference type="EMBL" id="QIK39003.1"/>
    </source>
</evidence>
<dbReference type="PANTHER" id="PTHR43523:SF2">
    <property type="entry name" value="GLUCOSE-1-PHOSPHATE ADENYLYLTRANSFERASE"/>
    <property type="match status" value="1"/>
</dbReference>
<keyword evidence="2" id="KW-0808">Transferase</keyword>
<comment type="similarity">
    <text evidence="1">Belongs to the bacterial/plant glucose-1-phosphate adenylyltransferase family.</text>
</comment>
<evidence type="ECO:0000313" key="7">
    <source>
        <dbReference type="Proteomes" id="UP000502699"/>
    </source>
</evidence>
<dbReference type="Pfam" id="PF00483">
    <property type="entry name" value="NTP_transferase"/>
    <property type="match status" value="1"/>
</dbReference>
<keyword evidence="3" id="KW-0548">Nucleotidyltransferase</keyword>
<keyword evidence="4" id="KW-0320">Glycogen biosynthesis</keyword>
<organism evidence="6 7">
    <name type="scientific">Caldichromatium japonicum</name>
    <dbReference type="NCBI Taxonomy" id="2699430"/>
    <lineage>
        <taxon>Bacteria</taxon>
        <taxon>Pseudomonadati</taxon>
        <taxon>Pseudomonadota</taxon>
        <taxon>Gammaproteobacteria</taxon>
        <taxon>Chromatiales</taxon>
        <taxon>Chromatiaceae</taxon>
        <taxon>Caldichromatium</taxon>
    </lineage>
</organism>
<dbReference type="GO" id="GO:0008878">
    <property type="term" value="F:glucose-1-phosphate adenylyltransferase activity"/>
    <property type="evidence" value="ECO:0007669"/>
    <property type="project" value="InterPro"/>
</dbReference>
<evidence type="ECO:0000256" key="4">
    <source>
        <dbReference type="ARBA" id="ARBA00023056"/>
    </source>
</evidence>
<dbReference type="Proteomes" id="UP000502699">
    <property type="component" value="Chromosome"/>
</dbReference>